<name>A0ABX2A5K6_9MICO</name>
<feature type="signal peptide" evidence="2">
    <location>
        <begin position="1"/>
        <end position="42"/>
    </location>
</feature>
<evidence type="ECO:0000256" key="2">
    <source>
        <dbReference type="SAM" id="SignalP"/>
    </source>
</evidence>
<keyword evidence="2" id="KW-0732">Signal</keyword>
<feature type="compositionally biased region" description="Acidic residues" evidence="1">
    <location>
        <begin position="175"/>
        <end position="189"/>
    </location>
</feature>
<comment type="caution">
    <text evidence="3">The sequence shown here is derived from an EMBL/GenBank/DDBJ whole genome shotgun (WGS) entry which is preliminary data.</text>
</comment>
<protein>
    <recommendedName>
        <fullName evidence="5">Gram-positive cocci surface proteins LPxTG domain-containing protein</fullName>
    </recommendedName>
</protein>
<evidence type="ECO:0000313" key="3">
    <source>
        <dbReference type="EMBL" id="NOV97941.1"/>
    </source>
</evidence>
<sequence>MSARPRRGRAARCAAAVVGSGLTGAVALAVAGPAGAVLPAQAAVAVADERPAVALSVDGQQWSRSLGVPLLDAERVWVPGDVERASLLVRNDGPSRARGNVSVTLDGDPELVQALEVRLRTDGGRRHDGGSAPLALGRGAVQPIELEVAFDPDSGNATQGTTAHLGVSVVLEGDPVVDDEEPPPGDEAPDGAAGGADPGGVSGREASGSSPDAGPPDAVTSRGPLPRTGGDTARLLALAVAALVGGAVLRSIRRDRGGARA</sequence>
<keyword evidence="4" id="KW-1185">Reference proteome</keyword>
<dbReference type="RefSeq" id="WP_171784180.1">
    <property type="nucleotide sequence ID" value="NZ_BAAAML010000005.1"/>
</dbReference>
<dbReference type="Proteomes" id="UP000757540">
    <property type="component" value="Unassembled WGS sequence"/>
</dbReference>
<evidence type="ECO:0000256" key="1">
    <source>
        <dbReference type="SAM" id="MobiDB-lite"/>
    </source>
</evidence>
<feature type="compositionally biased region" description="Gly residues" evidence="1">
    <location>
        <begin position="192"/>
        <end position="202"/>
    </location>
</feature>
<reference evidence="3 4" key="1">
    <citation type="submission" date="2020-05" db="EMBL/GenBank/DDBJ databases">
        <title>Genomic Encyclopedia of Type Strains, Phase III (KMG-III): the genomes of soil and plant-associated and newly described type strains.</title>
        <authorList>
            <person name="Whitman W."/>
        </authorList>
    </citation>
    <scope>NUCLEOTIDE SEQUENCE [LARGE SCALE GENOMIC DNA]</scope>
    <source>
        <strain evidence="3 4">KCTC 19046</strain>
    </source>
</reference>
<organism evidence="3 4">
    <name type="scientific">Isoptericola halotolerans</name>
    <dbReference type="NCBI Taxonomy" id="300560"/>
    <lineage>
        <taxon>Bacteria</taxon>
        <taxon>Bacillati</taxon>
        <taxon>Actinomycetota</taxon>
        <taxon>Actinomycetes</taxon>
        <taxon>Micrococcales</taxon>
        <taxon>Promicromonosporaceae</taxon>
        <taxon>Isoptericola</taxon>
    </lineage>
</organism>
<gene>
    <name evidence="3" type="ORF">HDG69_002526</name>
</gene>
<evidence type="ECO:0008006" key="5">
    <source>
        <dbReference type="Google" id="ProtNLM"/>
    </source>
</evidence>
<feature type="chain" id="PRO_5045303304" description="Gram-positive cocci surface proteins LPxTG domain-containing protein" evidence="2">
    <location>
        <begin position="43"/>
        <end position="261"/>
    </location>
</feature>
<feature type="region of interest" description="Disordered" evidence="1">
    <location>
        <begin position="174"/>
        <end position="230"/>
    </location>
</feature>
<evidence type="ECO:0000313" key="4">
    <source>
        <dbReference type="Proteomes" id="UP000757540"/>
    </source>
</evidence>
<dbReference type="EMBL" id="JABEZU010000003">
    <property type="protein sequence ID" value="NOV97941.1"/>
    <property type="molecule type" value="Genomic_DNA"/>
</dbReference>
<proteinExistence type="predicted"/>
<accession>A0ABX2A5K6</accession>